<proteinExistence type="predicted"/>
<accession>A0A392P2L3</accession>
<dbReference type="EMBL" id="LXQA010060378">
    <property type="protein sequence ID" value="MCI05992.1"/>
    <property type="molecule type" value="Genomic_DNA"/>
</dbReference>
<keyword evidence="1" id="KW-1133">Transmembrane helix</keyword>
<dbReference type="PANTHER" id="PTHR45727">
    <property type="entry name" value="NPC INTRACELLULAR CHOLESTEROL TRANSPORTER 1"/>
    <property type="match status" value="1"/>
</dbReference>
<dbReference type="Proteomes" id="UP000265520">
    <property type="component" value="Unassembled WGS sequence"/>
</dbReference>
<feature type="non-terminal residue" evidence="2">
    <location>
        <position position="62"/>
    </location>
</feature>
<evidence type="ECO:0000313" key="3">
    <source>
        <dbReference type="Proteomes" id="UP000265520"/>
    </source>
</evidence>
<dbReference type="GO" id="GO:0015918">
    <property type="term" value="P:sterol transport"/>
    <property type="evidence" value="ECO:0007669"/>
    <property type="project" value="TreeGrafter"/>
</dbReference>
<dbReference type="PROSITE" id="PS51257">
    <property type="entry name" value="PROKAR_LIPOPROTEIN"/>
    <property type="match status" value="1"/>
</dbReference>
<keyword evidence="1" id="KW-0812">Transmembrane</keyword>
<dbReference type="AlphaFoldDB" id="A0A392P2L3"/>
<keyword evidence="1" id="KW-0472">Membrane</keyword>
<protein>
    <submittedName>
        <fullName evidence="2">Niemann-Pick C1 protein</fullName>
    </submittedName>
</protein>
<reference evidence="2 3" key="1">
    <citation type="journal article" date="2018" name="Front. Plant Sci.">
        <title>Red Clover (Trifolium pratense) and Zigzag Clover (T. medium) - A Picture of Genomic Similarities and Differences.</title>
        <authorList>
            <person name="Dluhosova J."/>
            <person name="Istvanek J."/>
            <person name="Nedelnik J."/>
            <person name="Repkova J."/>
        </authorList>
    </citation>
    <scope>NUCLEOTIDE SEQUENCE [LARGE SCALE GENOMIC DNA]</scope>
    <source>
        <strain evidence="3">cv. 10/8</strain>
        <tissue evidence="2">Leaf</tissue>
    </source>
</reference>
<dbReference type="GO" id="GO:0016020">
    <property type="term" value="C:membrane"/>
    <property type="evidence" value="ECO:0007669"/>
    <property type="project" value="TreeGrafter"/>
</dbReference>
<evidence type="ECO:0000313" key="2">
    <source>
        <dbReference type="EMBL" id="MCI05992.1"/>
    </source>
</evidence>
<evidence type="ECO:0000256" key="1">
    <source>
        <dbReference type="SAM" id="Phobius"/>
    </source>
</evidence>
<name>A0A392P2L3_9FABA</name>
<sequence length="62" mass="7232">MDPERQHAMQFSFVQGCLSRFYRAYGRWAARRPNTVLCSSLAIVLLLCLGLIRFEVETRPEK</sequence>
<dbReference type="PANTHER" id="PTHR45727:SF8">
    <property type="entry name" value="PATCHED FAMILY PROTEIN"/>
    <property type="match status" value="1"/>
</dbReference>
<keyword evidence="3" id="KW-1185">Reference proteome</keyword>
<organism evidence="2 3">
    <name type="scientific">Trifolium medium</name>
    <dbReference type="NCBI Taxonomy" id="97028"/>
    <lineage>
        <taxon>Eukaryota</taxon>
        <taxon>Viridiplantae</taxon>
        <taxon>Streptophyta</taxon>
        <taxon>Embryophyta</taxon>
        <taxon>Tracheophyta</taxon>
        <taxon>Spermatophyta</taxon>
        <taxon>Magnoliopsida</taxon>
        <taxon>eudicotyledons</taxon>
        <taxon>Gunneridae</taxon>
        <taxon>Pentapetalae</taxon>
        <taxon>rosids</taxon>
        <taxon>fabids</taxon>
        <taxon>Fabales</taxon>
        <taxon>Fabaceae</taxon>
        <taxon>Papilionoideae</taxon>
        <taxon>50 kb inversion clade</taxon>
        <taxon>NPAAA clade</taxon>
        <taxon>Hologalegina</taxon>
        <taxon>IRL clade</taxon>
        <taxon>Trifolieae</taxon>
        <taxon>Trifolium</taxon>
    </lineage>
</organism>
<comment type="caution">
    <text evidence="2">The sequence shown here is derived from an EMBL/GenBank/DDBJ whole genome shotgun (WGS) entry which is preliminary data.</text>
</comment>
<feature type="transmembrane region" description="Helical" evidence="1">
    <location>
        <begin position="35"/>
        <end position="54"/>
    </location>
</feature>
<dbReference type="GO" id="GO:0032934">
    <property type="term" value="F:sterol binding"/>
    <property type="evidence" value="ECO:0007669"/>
    <property type="project" value="TreeGrafter"/>
</dbReference>